<protein>
    <submittedName>
        <fullName evidence="2">Uncharacterized protein</fullName>
    </submittedName>
</protein>
<evidence type="ECO:0000313" key="3">
    <source>
        <dbReference type="Proteomes" id="UP001198830"/>
    </source>
</evidence>
<comment type="caution">
    <text evidence="2">The sequence shown here is derived from an EMBL/GenBank/DDBJ whole genome shotgun (WGS) entry which is preliminary data.</text>
</comment>
<keyword evidence="3" id="KW-1185">Reference proteome</keyword>
<dbReference type="Proteomes" id="UP001198830">
    <property type="component" value="Unassembled WGS sequence"/>
</dbReference>
<gene>
    <name evidence="2" type="ORF">LL253_10315</name>
</gene>
<dbReference type="RefSeq" id="WP_228227133.1">
    <property type="nucleotide sequence ID" value="NZ_JAJGNP010000006.1"/>
</dbReference>
<dbReference type="InterPro" id="IPR027417">
    <property type="entry name" value="P-loop_NTPase"/>
</dbReference>
<dbReference type="Gene3D" id="3.40.50.300">
    <property type="entry name" value="P-loop containing nucleotide triphosphate hydrolases"/>
    <property type="match status" value="1"/>
</dbReference>
<name>A0ABS8H3G1_9SPHN</name>
<feature type="region of interest" description="Disordered" evidence="1">
    <location>
        <begin position="1"/>
        <end position="35"/>
    </location>
</feature>
<reference evidence="2 3" key="1">
    <citation type="submission" date="2021-10" db="EMBL/GenBank/DDBJ databases">
        <title>The diversity and Nitrogen Metabolism of Culturable Nitrate-Utilizing Bacteria Within the Oxygen Minimum Zone of the Changjiang (Yangtze River)Estuary.</title>
        <authorList>
            <person name="Zhang D."/>
            <person name="Zheng J."/>
            <person name="Liu S."/>
            <person name="He W."/>
        </authorList>
    </citation>
    <scope>NUCLEOTIDE SEQUENCE [LARGE SCALE GENOMIC DNA]</scope>
    <source>
        <strain evidence="2 3">FXH275-2</strain>
    </source>
</reference>
<evidence type="ECO:0000256" key="1">
    <source>
        <dbReference type="SAM" id="MobiDB-lite"/>
    </source>
</evidence>
<accession>A0ABS8H3G1</accession>
<evidence type="ECO:0000313" key="2">
    <source>
        <dbReference type="EMBL" id="MCC4233082.1"/>
    </source>
</evidence>
<organism evidence="2 3">
    <name type="scientific">Sphingobium soli</name>
    <dbReference type="NCBI Taxonomy" id="1591116"/>
    <lineage>
        <taxon>Bacteria</taxon>
        <taxon>Pseudomonadati</taxon>
        <taxon>Pseudomonadota</taxon>
        <taxon>Alphaproteobacteria</taxon>
        <taxon>Sphingomonadales</taxon>
        <taxon>Sphingomonadaceae</taxon>
        <taxon>Sphingobium</taxon>
    </lineage>
</organism>
<feature type="compositionally biased region" description="Basic and acidic residues" evidence="1">
    <location>
        <begin position="16"/>
        <end position="35"/>
    </location>
</feature>
<sequence length="63" mass="6603">MTGSSTFDSAETVRGMVERDQSKGVKDGEMVAEGTPEKVVEAPESFTGRYLAPLLGLEVVAAA</sequence>
<proteinExistence type="predicted"/>
<dbReference type="EMBL" id="JAJGNP010000006">
    <property type="protein sequence ID" value="MCC4233082.1"/>
    <property type="molecule type" value="Genomic_DNA"/>
</dbReference>